<feature type="compositionally biased region" description="Acidic residues" evidence="1">
    <location>
        <begin position="37"/>
        <end position="51"/>
    </location>
</feature>
<keyword evidence="3" id="KW-1185">Reference proteome</keyword>
<protein>
    <submittedName>
        <fullName evidence="2">Uncharacterized protein</fullName>
    </submittedName>
</protein>
<accession>A0ABD1YA76</accession>
<proteinExistence type="predicted"/>
<sequence length="118" mass="12691">MLTAGMQKPTVVDSQPVGVQSALPAARVQLAHIGSSDTDDMPPLEPDVEEGVDSRGNPHSPVVMDLQVVEATADEHAGSRSRVRAPKIIPDKHISTLWHLELAAESQQGKSLKMLRQV</sequence>
<dbReference type="AlphaFoldDB" id="A0ABD1YA76"/>
<organism evidence="2 3">
    <name type="scientific">Riccia fluitans</name>
    <dbReference type="NCBI Taxonomy" id="41844"/>
    <lineage>
        <taxon>Eukaryota</taxon>
        <taxon>Viridiplantae</taxon>
        <taxon>Streptophyta</taxon>
        <taxon>Embryophyta</taxon>
        <taxon>Marchantiophyta</taxon>
        <taxon>Marchantiopsida</taxon>
        <taxon>Marchantiidae</taxon>
        <taxon>Marchantiales</taxon>
        <taxon>Ricciaceae</taxon>
        <taxon>Riccia</taxon>
    </lineage>
</organism>
<gene>
    <name evidence="2" type="ORF">R1flu_002529</name>
</gene>
<dbReference type="EMBL" id="JBHFFA010000006">
    <property type="protein sequence ID" value="KAL2622324.1"/>
    <property type="molecule type" value="Genomic_DNA"/>
</dbReference>
<evidence type="ECO:0000313" key="3">
    <source>
        <dbReference type="Proteomes" id="UP001605036"/>
    </source>
</evidence>
<evidence type="ECO:0000313" key="2">
    <source>
        <dbReference type="EMBL" id="KAL2622324.1"/>
    </source>
</evidence>
<name>A0ABD1YA76_9MARC</name>
<reference evidence="2 3" key="1">
    <citation type="submission" date="2024-09" db="EMBL/GenBank/DDBJ databases">
        <title>Chromosome-scale assembly of Riccia fluitans.</title>
        <authorList>
            <person name="Paukszto L."/>
            <person name="Sawicki J."/>
            <person name="Karawczyk K."/>
            <person name="Piernik-Szablinska J."/>
            <person name="Szczecinska M."/>
            <person name="Mazdziarz M."/>
        </authorList>
    </citation>
    <scope>NUCLEOTIDE SEQUENCE [LARGE SCALE GENOMIC DNA]</scope>
    <source>
        <strain evidence="2">Rf_01</strain>
        <tissue evidence="2">Aerial parts of the thallus</tissue>
    </source>
</reference>
<dbReference type="Proteomes" id="UP001605036">
    <property type="component" value="Unassembled WGS sequence"/>
</dbReference>
<evidence type="ECO:0000256" key="1">
    <source>
        <dbReference type="SAM" id="MobiDB-lite"/>
    </source>
</evidence>
<feature type="region of interest" description="Disordered" evidence="1">
    <location>
        <begin position="33"/>
        <end position="60"/>
    </location>
</feature>
<comment type="caution">
    <text evidence="2">The sequence shown here is derived from an EMBL/GenBank/DDBJ whole genome shotgun (WGS) entry which is preliminary data.</text>
</comment>